<dbReference type="AlphaFoldDB" id="W2S4D4"/>
<dbReference type="OrthoDB" id="10267976at2759"/>
<dbReference type="InterPro" id="IPR036148">
    <property type="entry name" value="MmgE/PrpD_sf"/>
</dbReference>
<dbReference type="VEuPathDB" id="FungiDB:HMPREF1541_02725"/>
<proteinExistence type="inferred from homology"/>
<accession>W2S4D4</accession>
<feature type="domain" description="MmgE/PrpD C-terminal" evidence="4">
    <location>
        <begin position="270"/>
        <end position="430"/>
    </location>
</feature>
<evidence type="ECO:0008006" key="7">
    <source>
        <dbReference type="Google" id="ProtNLM"/>
    </source>
</evidence>
<dbReference type="EMBL" id="KB822718">
    <property type="protein sequence ID" value="ETN43566.1"/>
    <property type="molecule type" value="Genomic_DNA"/>
</dbReference>
<dbReference type="GO" id="GO:0016829">
    <property type="term" value="F:lyase activity"/>
    <property type="evidence" value="ECO:0007669"/>
    <property type="project" value="InterPro"/>
</dbReference>
<dbReference type="SUPFAM" id="SSF103378">
    <property type="entry name" value="2-methylcitrate dehydratase PrpD"/>
    <property type="match status" value="1"/>
</dbReference>
<dbReference type="RefSeq" id="XP_008715302.1">
    <property type="nucleotide sequence ID" value="XM_008717080.1"/>
</dbReference>
<evidence type="ECO:0000259" key="4">
    <source>
        <dbReference type="Pfam" id="PF19305"/>
    </source>
</evidence>
<feature type="domain" description="MmgE/PrpD N-terminal" evidence="3">
    <location>
        <begin position="5"/>
        <end position="247"/>
    </location>
</feature>
<dbReference type="Proteomes" id="UP000030752">
    <property type="component" value="Unassembled WGS sequence"/>
</dbReference>
<dbReference type="PANTHER" id="PTHR16943">
    <property type="entry name" value="2-METHYLCITRATE DEHYDRATASE-RELATED"/>
    <property type="match status" value="1"/>
</dbReference>
<gene>
    <name evidence="5" type="ORF">HMPREF1541_02725</name>
</gene>
<dbReference type="InterPro" id="IPR045337">
    <property type="entry name" value="MmgE_PrpD_C"/>
</dbReference>
<evidence type="ECO:0000256" key="2">
    <source>
        <dbReference type="SAM" id="MobiDB-lite"/>
    </source>
</evidence>
<reference evidence="5 6" key="1">
    <citation type="submission" date="2013-03" db="EMBL/GenBank/DDBJ databases">
        <title>The Genome Sequence of Phialophora europaea CBS 101466.</title>
        <authorList>
            <consortium name="The Broad Institute Genomics Platform"/>
            <person name="Cuomo C."/>
            <person name="de Hoog S."/>
            <person name="Gorbushina A."/>
            <person name="Walker B."/>
            <person name="Young S.K."/>
            <person name="Zeng Q."/>
            <person name="Gargeya S."/>
            <person name="Fitzgerald M."/>
            <person name="Haas B."/>
            <person name="Abouelleil A."/>
            <person name="Allen A.W."/>
            <person name="Alvarado L."/>
            <person name="Arachchi H.M."/>
            <person name="Berlin A.M."/>
            <person name="Chapman S.B."/>
            <person name="Gainer-Dewar J."/>
            <person name="Goldberg J."/>
            <person name="Griggs A."/>
            <person name="Gujja S."/>
            <person name="Hansen M."/>
            <person name="Howarth C."/>
            <person name="Imamovic A."/>
            <person name="Ireland A."/>
            <person name="Larimer J."/>
            <person name="McCowan C."/>
            <person name="Murphy C."/>
            <person name="Pearson M."/>
            <person name="Poon T.W."/>
            <person name="Priest M."/>
            <person name="Roberts A."/>
            <person name="Saif S."/>
            <person name="Shea T."/>
            <person name="Sisk P."/>
            <person name="Sykes S."/>
            <person name="Wortman J."/>
            <person name="Nusbaum C."/>
            <person name="Birren B."/>
        </authorList>
    </citation>
    <scope>NUCLEOTIDE SEQUENCE [LARGE SCALE GENOMIC DNA]</scope>
    <source>
        <strain evidence="5 6">CBS 101466</strain>
    </source>
</reference>
<dbReference type="InParanoid" id="W2S4D4"/>
<dbReference type="Pfam" id="PF19305">
    <property type="entry name" value="MmgE_PrpD_C"/>
    <property type="match status" value="1"/>
</dbReference>
<dbReference type="Gene3D" id="3.30.1330.120">
    <property type="entry name" value="2-methylcitrate dehydratase PrpD"/>
    <property type="match status" value="1"/>
</dbReference>
<dbReference type="Gene3D" id="1.10.4100.10">
    <property type="entry name" value="2-methylcitrate dehydratase PrpD"/>
    <property type="match status" value="1"/>
</dbReference>
<dbReference type="HOGENOM" id="CLU_026574_2_1_1"/>
<dbReference type="STRING" id="1220924.W2S4D4"/>
<name>W2S4D4_CYPE1</name>
<evidence type="ECO:0000259" key="3">
    <source>
        <dbReference type="Pfam" id="PF03972"/>
    </source>
</evidence>
<dbReference type="InterPro" id="IPR005656">
    <property type="entry name" value="MmgE_PrpD"/>
</dbReference>
<evidence type="ECO:0000256" key="1">
    <source>
        <dbReference type="ARBA" id="ARBA00006174"/>
    </source>
</evidence>
<dbReference type="InterPro" id="IPR045336">
    <property type="entry name" value="MmgE_PrpD_N"/>
</dbReference>
<evidence type="ECO:0000313" key="6">
    <source>
        <dbReference type="Proteomes" id="UP000030752"/>
    </source>
</evidence>
<comment type="similarity">
    <text evidence="1">Belongs to the PrpD family.</text>
</comment>
<dbReference type="InterPro" id="IPR042188">
    <property type="entry name" value="MmgE/PrpD_sf_2"/>
</dbReference>
<evidence type="ECO:0000313" key="5">
    <source>
        <dbReference type="EMBL" id="ETN43566.1"/>
    </source>
</evidence>
<dbReference type="GeneID" id="19970064"/>
<sequence>MNATQKLATWALALQYANLTDPVKDAAVKSIYNWAGCAIGGYHQPAPSIALETSSIWNTNSSGSSSILASNDSILVDPYTAALVNGIASHVDDYDDTHLETVIHPAGPIASALLAISEWQGPITGTDFLTAFVAGVEAECKLGISVSPEHYAIGWHITSTTGSIGAAVAVGKLLNLDESQMRQAIGIASTQVIGMQEFFGSDTKSFHIGRAAQSGMLAALLVSNGFTSSEGALEAKYGWTHVASTRENTTDVFDSLGETWEISKNTFKPFPCGIVIHPTIDACIRLRQDALDQNLSIADISAVDARVNPYVLTLTGKRDPQTGLEAKFSVYHAAAVGLLYGRATPSEFTDEVVHNDTVMALRDKVGTTVDDTVPRDQVYLSARFADGTNLTRYVNDTLGSLTNPMTVEQLRDKFLQQAAIVVGAERAQRAYDAFRGIEGSSDVAGLRLEFAAGNESESGAGGDGGGAQPATEGSGGSTMLLATPLVWSTLAVMLVSAFLST</sequence>
<keyword evidence="6" id="KW-1185">Reference proteome</keyword>
<dbReference type="eggNOG" id="ENOG502QVEB">
    <property type="taxonomic scope" value="Eukaryota"/>
</dbReference>
<dbReference type="InterPro" id="IPR042183">
    <property type="entry name" value="MmgE/PrpD_sf_1"/>
</dbReference>
<feature type="region of interest" description="Disordered" evidence="2">
    <location>
        <begin position="454"/>
        <end position="475"/>
    </location>
</feature>
<organism evidence="5 6">
    <name type="scientific">Cyphellophora europaea (strain CBS 101466)</name>
    <name type="common">Phialophora europaea</name>
    <dbReference type="NCBI Taxonomy" id="1220924"/>
    <lineage>
        <taxon>Eukaryota</taxon>
        <taxon>Fungi</taxon>
        <taxon>Dikarya</taxon>
        <taxon>Ascomycota</taxon>
        <taxon>Pezizomycotina</taxon>
        <taxon>Eurotiomycetes</taxon>
        <taxon>Chaetothyriomycetidae</taxon>
        <taxon>Chaetothyriales</taxon>
        <taxon>Cyphellophoraceae</taxon>
        <taxon>Cyphellophora</taxon>
    </lineage>
</organism>
<protein>
    <recommendedName>
        <fullName evidence="7">MmgE/PrpD family protein</fullName>
    </recommendedName>
</protein>
<dbReference type="PANTHER" id="PTHR16943:SF8">
    <property type="entry name" value="2-METHYLCITRATE DEHYDRATASE"/>
    <property type="match status" value="1"/>
</dbReference>
<dbReference type="Pfam" id="PF03972">
    <property type="entry name" value="MmgE_PrpD_N"/>
    <property type="match status" value="1"/>
</dbReference>